<dbReference type="AlphaFoldDB" id="A0A7V3UZ20"/>
<proteinExistence type="inferred from homology"/>
<dbReference type="CDD" id="cd13566">
    <property type="entry name" value="PBP2_phosphate"/>
    <property type="match status" value="1"/>
</dbReference>
<dbReference type="InterPro" id="IPR050811">
    <property type="entry name" value="Phosphate_ABC_transporter"/>
</dbReference>
<organism evidence="6">
    <name type="scientific">candidate division WOR-3 bacterium</name>
    <dbReference type="NCBI Taxonomy" id="2052148"/>
    <lineage>
        <taxon>Bacteria</taxon>
        <taxon>Bacteria division WOR-3</taxon>
    </lineage>
</organism>
<dbReference type="NCBIfam" id="TIGR02136">
    <property type="entry name" value="ptsS_2"/>
    <property type="match status" value="1"/>
</dbReference>
<comment type="similarity">
    <text evidence="1 4">Belongs to the PstS family.</text>
</comment>
<accession>A0A7V3UZ20</accession>
<evidence type="ECO:0000259" key="5">
    <source>
        <dbReference type="Pfam" id="PF12849"/>
    </source>
</evidence>
<dbReference type="Gene3D" id="3.40.190.10">
    <property type="entry name" value="Periplasmic binding protein-like II"/>
    <property type="match status" value="2"/>
</dbReference>
<reference evidence="6" key="1">
    <citation type="journal article" date="2020" name="mSystems">
        <title>Genome- and Community-Level Interaction Insights into Carbon Utilization and Element Cycling Functions of Hydrothermarchaeota in Hydrothermal Sediment.</title>
        <authorList>
            <person name="Zhou Z."/>
            <person name="Liu Y."/>
            <person name="Xu W."/>
            <person name="Pan J."/>
            <person name="Luo Z.H."/>
            <person name="Li M."/>
        </authorList>
    </citation>
    <scope>NUCLEOTIDE SEQUENCE [LARGE SCALE GENOMIC DNA]</scope>
    <source>
        <strain evidence="6">SpSt-914</strain>
    </source>
</reference>
<comment type="caution">
    <text evidence="6">The sequence shown here is derived from an EMBL/GenBank/DDBJ whole genome shotgun (WGS) entry which is preliminary data.</text>
</comment>
<protein>
    <recommendedName>
        <fullName evidence="4">Phosphate-binding protein</fullName>
    </recommendedName>
</protein>
<sequence length="289" mass="31431">MEVKMKKTVSILAMLSTIILGAEVIVKGSDTMLNLTQRLAEAYSNVQPDVTVSISGGGSGVGINAIINREVDIANASRRIKSKEISAARANGVDPTEIVIALDGLSVIVNNKNPIKQLTVQQIGAIYRGEITNWNQVGGPNKKIVLYGRQPNSGTFVFFREEVVKGEYSSAMRQMNGNAQIVEGVKADEGGIGYVGLGYIKNVEGIKPLAVAKKVGENYISPTDEARVRSGDYPLTRPLYQYTNGRPKGIVREFILFELSPAGQKIVEEEGFVPVTQNYIERNNSILQE</sequence>
<name>A0A7V3UZ20_UNCW3</name>
<dbReference type="Pfam" id="PF12849">
    <property type="entry name" value="PBP_like_2"/>
    <property type="match status" value="1"/>
</dbReference>
<dbReference type="InterPro" id="IPR024370">
    <property type="entry name" value="PBP_domain"/>
</dbReference>
<keyword evidence="3" id="KW-0732">Signal</keyword>
<evidence type="ECO:0000256" key="3">
    <source>
        <dbReference type="ARBA" id="ARBA00022729"/>
    </source>
</evidence>
<comment type="function">
    <text evidence="4">Involved in the system for phosphate transport across the cytoplasmic membrane.</text>
</comment>
<feature type="domain" description="PBP" evidence="5">
    <location>
        <begin position="24"/>
        <end position="260"/>
    </location>
</feature>
<dbReference type="GO" id="GO:0042301">
    <property type="term" value="F:phosphate ion binding"/>
    <property type="evidence" value="ECO:0007669"/>
    <property type="project" value="UniProtKB-UniRule"/>
</dbReference>
<dbReference type="GO" id="GO:0006817">
    <property type="term" value="P:phosphate ion transport"/>
    <property type="evidence" value="ECO:0007669"/>
    <property type="project" value="UniProtKB-UniRule"/>
</dbReference>
<evidence type="ECO:0000256" key="1">
    <source>
        <dbReference type="ARBA" id="ARBA00008725"/>
    </source>
</evidence>
<dbReference type="PANTHER" id="PTHR30570:SF1">
    <property type="entry name" value="PHOSPHATE-BINDING PROTEIN PSTS"/>
    <property type="match status" value="1"/>
</dbReference>
<keyword evidence="4" id="KW-0592">Phosphate transport</keyword>
<dbReference type="EMBL" id="DTMZ01000013">
    <property type="protein sequence ID" value="HGD12649.1"/>
    <property type="molecule type" value="Genomic_DNA"/>
</dbReference>
<dbReference type="PANTHER" id="PTHR30570">
    <property type="entry name" value="PERIPLASMIC PHOSPHATE BINDING COMPONENT OF PHOSPHATE ABC TRANSPORTER"/>
    <property type="match status" value="1"/>
</dbReference>
<keyword evidence="2 4" id="KW-0813">Transport</keyword>
<evidence type="ECO:0000256" key="4">
    <source>
        <dbReference type="RuleBase" id="RU367119"/>
    </source>
</evidence>
<evidence type="ECO:0000256" key="2">
    <source>
        <dbReference type="ARBA" id="ARBA00022448"/>
    </source>
</evidence>
<evidence type="ECO:0000313" key="6">
    <source>
        <dbReference type="EMBL" id="HGD12649.1"/>
    </source>
</evidence>
<dbReference type="InterPro" id="IPR011862">
    <property type="entry name" value="Phos-bd"/>
</dbReference>
<gene>
    <name evidence="6" type="ORF">ENX16_00985</name>
</gene>
<dbReference type="SUPFAM" id="SSF53850">
    <property type="entry name" value="Periplasmic binding protein-like II"/>
    <property type="match status" value="1"/>
</dbReference>